<evidence type="ECO:0000313" key="4">
    <source>
        <dbReference type="Proteomes" id="UP000028006"/>
    </source>
</evidence>
<dbReference type="InterPro" id="IPR050961">
    <property type="entry name" value="BolA/IbaG_stress_morph_reg"/>
</dbReference>
<dbReference type="PANTHER" id="PTHR46229">
    <property type="entry name" value="BOLA TRANSCRIPTION REGULATOR"/>
    <property type="match status" value="1"/>
</dbReference>
<gene>
    <name evidence="3" type="ORF">GZ77_20090</name>
</gene>
<dbReference type="PIRSF" id="PIRSF003113">
    <property type="entry name" value="BolA"/>
    <property type="match status" value="1"/>
</dbReference>
<evidence type="ECO:0000256" key="2">
    <source>
        <dbReference type="RuleBase" id="RU003860"/>
    </source>
</evidence>
<dbReference type="PANTHER" id="PTHR46229:SF4">
    <property type="entry name" value="ACID STRESS PROTEIN IBAG"/>
    <property type="match status" value="1"/>
</dbReference>
<dbReference type="eggNOG" id="COG5007">
    <property type="taxonomic scope" value="Bacteria"/>
</dbReference>
<dbReference type="RefSeq" id="WP_034878136.1">
    <property type="nucleotide sequence ID" value="NZ_JOKG01000004.1"/>
</dbReference>
<protein>
    <recommendedName>
        <fullName evidence="5">Cell division protein BolA</fullName>
    </recommendedName>
</protein>
<comment type="similarity">
    <text evidence="1 2">Belongs to the BolA/IbaG family.</text>
</comment>
<dbReference type="InterPro" id="IPR002634">
    <property type="entry name" value="BolA"/>
</dbReference>
<organism evidence="3 4">
    <name type="scientific">Endozoicomonas montiporae</name>
    <dbReference type="NCBI Taxonomy" id="1027273"/>
    <lineage>
        <taxon>Bacteria</taxon>
        <taxon>Pseudomonadati</taxon>
        <taxon>Pseudomonadota</taxon>
        <taxon>Gammaproteobacteria</taxon>
        <taxon>Oceanospirillales</taxon>
        <taxon>Endozoicomonadaceae</taxon>
        <taxon>Endozoicomonas</taxon>
    </lineage>
</organism>
<dbReference type="Proteomes" id="UP000028006">
    <property type="component" value="Unassembled WGS sequence"/>
</dbReference>
<dbReference type="InterPro" id="IPR036065">
    <property type="entry name" value="BolA-like_sf"/>
</dbReference>
<dbReference type="Gene3D" id="3.30.300.90">
    <property type="entry name" value="BolA-like"/>
    <property type="match status" value="1"/>
</dbReference>
<dbReference type="AlphaFoldDB" id="A0A081N2U3"/>
<evidence type="ECO:0008006" key="5">
    <source>
        <dbReference type="Google" id="ProtNLM"/>
    </source>
</evidence>
<dbReference type="SUPFAM" id="SSF82657">
    <property type="entry name" value="BolA-like"/>
    <property type="match status" value="1"/>
</dbReference>
<dbReference type="EMBL" id="JOKG01000004">
    <property type="protein sequence ID" value="KEQ12766.1"/>
    <property type="molecule type" value="Genomic_DNA"/>
</dbReference>
<name>A0A081N2U3_9GAMM</name>
<comment type="caution">
    <text evidence="3">The sequence shown here is derived from an EMBL/GenBank/DDBJ whole genome shotgun (WGS) entry which is preliminary data.</text>
</comment>
<dbReference type="Pfam" id="PF01722">
    <property type="entry name" value="BolA"/>
    <property type="match status" value="1"/>
</dbReference>
<accession>A0A081N2U3</accession>
<evidence type="ECO:0000313" key="3">
    <source>
        <dbReference type="EMBL" id="KEQ12766.1"/>
    </source>
</evidence>
<reference evidence="3 4" key="1">
    <citation type="submission" date="2014-06" db="EMBL/GenBank/DDBJ databases">
        <title>Whole Genome Sequences of Three Symbiotic Endozoicomonas Bacteria.</title>
        <authorList>
            <person name="Neave M.J."/>
            <person name="Apprill A."/>
            <person name="Voolstra C.R."/>
        </authorList>
    </citation>
    <scope>NUCLEOTIDE SEQUENCE [LARGE SCALE GENOMIC DNA]</scope>
    <source>
        <strain evidence="3 4">LMG 24815</strain>
    </source>
</reference>
<sequence length="80" mass="8993">MLANQVKALLEEKIQGSEVLVEGEGCDFRLTIISDEFQGAMPVKRQQMVYQHLNGMIASGEIHAVTMVTLTQSEWQQRNS</sequence>
<keyword evidence="4" id="KW-1185">Reference proteome</keyword>
<proteinExistence type="inferred from homology"/>
<evidence type="ECO:0000256" key="1">
    <source>
        <dbReference type="ARBA" id="ARBA00005578"/>
    </source>
</evidence>